<dbReference type="SMR" id="A0A803KX96"/>
<evidence type="ECO:0000256" key="2">
    <source>
        <dbReference type="ARBA" id="ARBA00023015"/>
    </source>
</evidence>
<sequence>MLVNSMASYYEMGNSSNISYPNTNNFLLRPTIQENTTNNAINHNIIASATTISPSSMLCSSSKAGLSPEAKALAACKSHKEAERRRRKRINGHFATLRSVLPNLVKTDKASVLAEVVRRVRELKKATSELTGDGHEDYDGCNACLLPGDIDEVSLRRSENDNTTLIATLCCEDRPELILDLTRALRSVKGKVVKAEMATVGGRTKNVLWVRGVGGGGPEGLLKRALKVVVDKAPSSSGLGHGLRMHRPY</sequence>
<dbReference type="GO" id="GO:0003677">
    <property type="term" value="F:DNA binding"/>
    <property type="evidence" value="ECO:0007669"/>
    <property type="project" value="UniProtKB-KW"/>
</dbReference>
<dbReference type="PROSITE" id="PS50888">
    <property type="entry name" value="BHLH"/>
    <property type="match status" value="1"/>
</dbReference>
<dbReference type="Gene3D" id="4.10.280.10">
    <property type="entry name" value="Helix-loop-helix DNA-binding domain"/>
    <property type="match status" value="1"/>
</dbReference>
<dbReference type="PANTHER" id="PTHR45844">
    <property type="entry name" value="TRANSCRIPTION FACTOR BHLH30"/>
    <property type="match status" value="1"/>
</dbReference>
<dbReference type="RefSeq" id="XP_021728169.1">
    <property type="nucleotide sequence ID" value="XM_021872477.1"/>
</dbReference>
<dbReference type="Gramene" id="AUR62003654-RA">
    <property type="protein sequence ID" value="AUR62003654-RA:cds"/>
    <property type="gene ID" value="AUR62003654"/>
</dbReference>
<dbReference type="InterPro" id="IPR011598">
    <property type="entry name" value="bHLH_dom"/>
</dbReference>
<evidence type="ECO:0000256" key="3">
    <source>
        <dbReference type="ARBA" id="ARBA00023125"/>
    </source>
</evidence>
<dbReference type="InterPro" id="IPR036638">
    <property type="entry name" value="HLH_DNA-bd_sf"/>
</dbReference>
<name>A0A803KX96_CHEQI</name>
<evidence type="ECO:0000259" key="6">
    <source>
        <dbReference type="PROSITE" id="PS50888"/>
    </source>
</evidence>
<protein>
    <recommendedName>
        <fullName evidence="6">BHLH domain-containing protein</fullName>
    </recommendedName>
</protein>
<proteinExistence type="predicted"/>
<dbReference type="Proteomes" id="UP000596660">
    <property type="component" value="Unplaced"/>
</dbReference>
<evidence type="ECO:0000313" key="7">
    <source>
        <dbReference type="EnsemblPlants" id="AUR62003654-RA:cds"/>
    </source>
</evidence>
<dbReference type="OMA" id="PEIMMEL"/>
<dbReference type="GeneID" id="110695234"/>
<dbReference type="Pfam" id="PF00010">
    <property type="entry name" value="HLH"/>
    <property type="match status" value="1"/>
</dbReference>
<keyword evidence="2" id="KW-0805">Transcription regulation</keyword>
<dbReference type="RefSeq" id="XP_021728168.1">
    <property type="nucleotide sequence ID" value="XM_021872476.1"/>
</dbReference>
<reference evidence="7" key="1">
    <citation type="journal article" date="2017" name="Nature">
        <title>The genome of Chenopodium quinoa.</title>
        <authorList>
            <person name="Jarvis D.E."/>
            <person name="Ho Y.S."/>
            <person name="Lightfoot D.J."/>
            <person name="Schmoeckel S.M."/>
            <person name="Li B."/>
            <person name="Borm T.J.A."/>
            <person name="Ohyanagi H."/>
            <person name="Mineta K."/>
            <person name="Michell C.T."/>
            <person name="Saber N."/>
            <person name="Kharbatia N.M."/>
            <person name="Rupper R.R."/>
            <person name="Sharp A.R."/>
            <person name="Dally N."/>
            <person name="Boughton B.A."/>
            <person name="Woo Y.H."/>
            <person name="Gao G."/>
            <person name="Schijlen E.G.W.M."/>
            <person name="Guo X."/>
            <person name="Momin A.A."/>
            <person name="Negrao S."/>
            <person name="Al-Babili S."/>
            <person name="Gehring C."/>
            <person name="Roessner U."/>
            <person name="Jung C."/>
            <person name="Murphy K."/>
            <person name="Arold S.T."/>
            <person name="Gojobori T."/>
            <person name="van der Linden C.G."/>
            <person name="van Loo E.N."/>
            <person name="Jellen E.N."/>
            <person name="Maughan P.J."/>
            <person name="Tester M."/>
        </authorList>
    </citation>
    <scope>NUCLEOTIDE SEQUENCE [LARGE SCALE GENOMIC DNA]</scope>
    <source>
        <strain evidence="7">cv. PI 614886</strain>
    </source>
</reference>
<evidence type="ECO:0000256" key="1">
    <source>
        <dbReference type="ARBA" id="ARBA00004123"/>
    </source>
</evidence>
<keyword evidence="8" id="KW-1185">Reference proteome</keyword>
<dbReference type="GO" id="GO:0005634">
    <property type="term" value="C:nucleus"/>
    <property type="evidence" value="ECO:0007669"/>
    <property type="project" value="UniProtKB-SubCell"/>
</dbReference>
<dbReference type="AlphaFoldDB" id="A0A803KX96"/>
<keyword evidence="3" id="KW-0238">DNA-binding</keyword>
<dbReference type="InterPro" id="IPR045847">
    <property type="entry name" value="AIG1-like"/>
</dbReference>
<accession>A0A803KX96</accession>
<keyword evidence="4" id="KW-0804">Transcription</keyword>
<dbReference type="OrthoDB" id="690068at2759"/>
<dbReference type="GO" id="GO:0003700">
    <property type="term" value="F:DNA-binding transcription factor activity"/>
    <property type="evidence" value="ECO:0007669"/>
    <property type="project" value="InterPro"/>
</dbReference>
<dbReference type="SUPFAM" id="SSF47459">
    <property type="entry name" value="HLH, helix-loop-helix DNA-binding domain"/>
    <property type="match status" value="1"/>
</dbReference>
<evidence type="ECO:0000313" key="8">
    <source>
        <dbReference type="Proteomes" id="UP000596660"/>
    </source>
</evidence>
<dbReference type="SUPFAM" id="SSF55021">
    <property type="entry name" value="ACT-like"/>
    <property type="match status" value="1"/>
</dbReference>
<keyword evidence="5" id="KW-0539">Nucleus</keyword>
<feature type="domain" description="BHLH" evidence="6">
    <location>
        <begin position="74"/>
        <end position="123"/>
    </location>
</feature>
<organism evidence="7 8">
    <name type="scientific">Chenopodium quinoa</name>
    <name type="common">Quinoa</name>
    <dbReference type="NCBI Taxonomy" id="63459"/>
    <lineage>
        <taxon>Eukaryota</taxon>
        <taxon>Viridiplantae</taxon>
        <taxon>Streptophyta</taxon>
        <taxon>Embryophyta</taxon>
        <taxon>Tracheophyta</taxon>
        <taxon>Spermatophyta</taxon>
        <taxon>Magnoliopsida</taxon>
        <taxon>eudicotyledons</taxon>
        <taxon>Gunneridae</taxon>
        <taxon>Pentapetalae</taxon>
        <taxon>Caryophyllales</taxon>
        <taxon>Chenopodiaceae</taxon>
        <taxon>Chenopodioideae</taxon>
        <taxon>Atripliceae</taxon>
        <taxon>Chenopodium</taxon>
    </lineage>
</organism>
<evidence type="ECO:0000256" key="4">
    <source>
        <dbReference type="ARBA" id="ARBA00023163"/>
    </source>
</evidence>
<evidence type="ECO:0000256" key="5">
    <source>
        <dbReference type="ARBA" id="ARBA00023242"/>
    </source>
</evidence>
<dbReference type="PANTHER" id="PTHR45844:SF16">
    <property type="entry name" value="TRANSCRIPTION FACTOR BHLH30-LIKE"/>
    <property type="match status" value="1"/>
</dbReference>
<reference evidence="7" key="2">
    <citation type="submission" date="2021-03" db="UniProtKB">
        <authorList>
            <consortium name="EnsemblPlants"/>
        </authorList>
    </citation>
    <scope>IDENTIFICATION</scope>
</reference>
<dbReference type="InterPro" id="IPR045865">
    <property type="entry name" value="ACT-like_dom_sf"/>
</dbReference>
<comment type="subcellular location">
    <subcellularLocation>
        <location evidence="1">Nucleus</location>
    </subcellularLocation>
</comment>
<dbReference type="GO" id="GO:0046983">
    <property type="term" value="F:protein dimerization activity"/>
    <property type="evidence" value="ECO:0007669"/>
    <property type="project" value="InterPro"/>
</dbReference>
<dbReference type="EnsemblPlants" id="AUR62003654-RA">
    <property type="protein sequence ID" value="AUR62003654-RA:cds"/>
    <property type="gene ID" value="AUR62003654"/>
</dbReference>
<gene>
    <name evidence="7" type="primary">LOC110695234</name>
</gene>
<dbReference type="SMART" id="SM00353">
    <property type="entry name" value="HLH"/>
    <property type="match status" value="1"/>
</dbReference>
<dbReference type="KEGG" id="cqi:110695234"/>